<dbReference type="EC" id="2.7.4.8" evidence="2"/>
<organism evidence="9 10">
    <name type="scientific">Nannochloropsis gaditana</name>
    <dbReference type="NCBI Taxonomy" id="72520"/>
    <lineage>
        <taxon>Eukaryota</taxon>
        <taxon>Sar</taxon>
        <taxon>Stramenopiles</taxon>
        <taxon>Ochrophyta</taxon>
        <taxon>Eustigmatophyceae</taxon>
        <taxon>Eustigmatales</taxon>
        <taxon>Monodopsidaceae</taxon>
        <taxon>Nannochloropsis</taxon>
    </lineage>
</organism>
<dbReference type="SUPFAM" id="SSF52540">
    <property type="entry name" value="P-loop containing nucleoside triphosphate hydrolases"/>
    <property type="match status" value="1"/>
</dbReference>
<dbReference type="InterPro" id="IPR008145">
    <property type="entry name" value="GK/Ca_channel_bsu"/>
</dbReference>
<dbReference type="EMBL" id="AZIL01000116">
    <property type="protein sequence ID" value="EWM29804.1"/>
    <property type="molecule type" value="Genomic_DNA"/>
</dbReference>
<dbReference type="Proteomes" id="UP000019335">
    <property type="component" value="Chromosome 2"/>
</dbReference>
<sequence>MHFISLCSYRQVAAGGRMGYSSLSFFPVAYVERHRRPAPFRVLYTACLIVLKAYHTSALNNFSASNPPFSSGFACLSSSSKDVSPSSPPRLTRRNFMTHGGSGSEHGTASSSMASSASSSSLDQPVDRMAVRRPLIITGPSGVGKGTLIRRLLGEYPLRFGFSCSHTTRGPRPGEKEGVDYFFTTRERLQAEIDEGKFLEHATVHNNLYGTSFEAIQKVQEEGKICILDIDVQGVISVKGALARGALHDLRPLYVFISPPSLAVLESRLRGRETEKEEDVLRRLKNAKREVEYGVAPGNFDKVVVNADLDDAYIDLRTYIETMYYGDEEVQSSS</sequence>
<evidence type="ECO:0000256" key="1">
    <source>
        <dbReference type="ARBA" id="ARBA00005790"/>
    </source>
</evidence>
<dbReference type="InterPro" id="IPR008144">
    <property type="entry name" value="Guanylate_kin-like_dom"/>
</dbReference>
<evidence type="ECO:0000259" key="8">
    <source>
        <dbReference type="PROSITE" id="PS50052"/>
    </source>
</evidence>
<protein>
    <recommendedName>
        <fullName evidence="2">guanylate kinase</fullName>
        <ecNumber evidence="2">2.7.4.8</ecNumber>
    </recommendedName>
</protein>
<dbReference type="InterPro" id="IPR017665">
    <property type="entry name" value="Guanylate_kinase"/>
</dbReference>
<evidence type="ECO:0000256" key="4">
    <source>
        <dbReference type="ARBA" id="ARBA00022741"/>
    </source>
</evidence>
<comment type="similarity">
    <text evidence="1">Belongs to the guanylate kinase family.</text>
</comment>
<evidence type="ECO:0000256" key="7">
    <source>
        <dbReference type="SAM" id="MobiDB-lite"/>
    </source>
</evidence>
<gene>
    <name evidence="9" type="ORF">Naga_100017g71</name>
</gene>
<dbReference type="SMART" id="SM00072">
    <property type="entry name" value="GuKc"/>
    <property type="match status" value="1"/>
</dbReference>
<dbReference type="AlphaFoldDB" id="W7UA07"/>
<evidence type="ECO:0000313" key="10">
    <source>
        <dbReference type="Proteomes" id="UP000019335"/>
    </source>
</evidence>
<dbReference type="GO" id="GO:0004385">
    <property type="term" value="F:GMP kinase activity"/>
    <property type="evidence" value="ECO:0007669"/>
    <property type="project" value="UniProtKB-EC"/>
</dbReference>
<evidence type="ECO:0000256" key="5">
    <source>
        <dbReference type="ARBA" id="ARBA00022777"/>
    </source>
</evidence>
<dbReference type="PROSITE" id="PS50052">
    <property type="entry name" value="GUANYLATE_KINASE_2"/>
    <property type="match status" value="1"/>
</dbReference>
<feature type="region of interest" description="Disordered" evidence="7">
    <location>
        <begin position="79"/>
        <end position="124"/>
    </location>
</feature>
<keyword evidence="4" id="KW-0547">Nucleotide-binding</keyword>
<dbReference type="GO" id="GO:0005829">
    <property type="term" value="C:cytosol"/>
    <property type="evidence" value="ECO:0007669"/>
    <property type="project" value="TreeGrafter"/>
</dbReference>
<dbReference type="PANTHER" id="PTHR23117">
    <property type="entry name" value="GUANYLATE KINASE-RELATED"/>
    <property type="match status" value="1"/>
</dbReference>
<keyword evidence="5 9" id="KW-0418">Kinase</keyword>
<feature type="compositionally biased region" description="Low complexity" evidence="7">
    <location>
        <begin position="109"/>
        <end position="121"/>
    </location>
</feature>
<evidence type="ECO:0000256" key="6">
    <source>
        <dbReference type="ARBA" id="ARBA00022840"/>
    </source>
</evidence>
<evidence type="ECO:0000256" key="3">
    <source>
        <dbReference type="ARBA" id="ARBA00022679"/>
    </source>
</evidence>
<dbReference type="PROSITE" id="PS00856">
    <property type="entry name" value="GUANYLATE_KINASE_1"/>
    <property type="match status" value="1"/>
</dbReference>
<keyword evidence="6" id="KW-0067">ATP-binding</keyword>
<comment type="caution">
    <text evidence="9">The sequence shown here is derived from an EMBL/GenBank/DDBJ whole genome shotgun (WGS) entry which is preliminary data.</text>
</comment>
<dbReference type="CDD" id="cd00071">
    <property type="entry name" value="GMPK"/>
    <property type="match status" value="1"/>
</dbReference>
<evidence type="ECO:0000313" key="9">
    <source>
        <dbReference type="EMBL" id="EWM29804.1"/>
    </source>
</evidence>
<proteinExistence type="inferred from homology"/>
<dbReference type="OrthoDB" id="6334211at2759"/>
<keyword evidence="3" id="KW-0808">Transferase</keyword>
<keyword evidence="10" id="KW-1185">Reference proteome</keyword>
<dbReference type="Pfam" id="PF00625">
    <property type="entry name" value="Guanylate_kin"/>
    <property type="match status" value="1"/>
</dbReference>
<dbReference type="NCBIfam" id="TIGR03263">
    <property type="entry name" value="guanyl_kin"/>
    <property type="match status" value="1"/>
</dbReference>
<dbReference type="FunFam" id="3.40.50.300:FF:000776">
    <property type="entry name" value="Guanylate kinase 2"/>
    <property type="match status" value="1"/>
</dbReference>
<dbReference type="InterPro" id="IPR027417">
    <property type="entry name" value="P-loop_NTPase"/>
</dbReference>
<dbReference type="PANTHER" id="PTHR23117:SF13">
    <property type="entry name" value="GUANYLATE KINASE"/>
    <property type="match status" value="1"/>
</dbReference>
<feature type="domain" description="Guanylate kinase-like" evidence="8">
    <location>
        <begin position="132"/>
        <end position="321"/>
    </location>
</feature>
<evidence type="ECO:0000256" key="2">
    <source>
        <dbReference type="ARBA" id="ARBA00012961"/>
    </source>
</evidence>
<dbReference type="Gene3D" id="3.40.50.300">
    <property type="entry name" value="P-loop containing nucleotide triphosphate hydrolases"/>
    <property type="match status" value="1"/>
</dbReference>
<dbReference type="InterPro" id="IPR020590">
    <property type="entry name" value="Guanylate_kinase_CS"/>
</dbReference>
<name>W7UA07_9STRA</name>
<reference evidence="9 10" key="1">
    <citation type="journal article" date="2014" name="Mol. Plant">
        <title>Chromosome Scale Genome Assembly and Transcriptome Profiling of Nannochloropsis gaditana in Nitrogen Depletion.</title>
        <authorList>
            <person name="Corteggiani Carpinelli E."/>
            <person name="Telatin A."/>
            <person name="Vitulo N."/>
            <person name="Forcato C."/>
            <person name="D'Angelo M."/>
            <person name="Schiavon R."/>
            <person name="Vezzi A."/>
            <person name="Giacometti G.M."/>
            <person name="Morosinotto T."/>
            <person name="Valle G."/>
        </authorList>
    </citation>
    <scope>NUCLEOTIDE SEQUENCE [LARGE SCALE GENOMIC DNA]</scope>
    <source>
        <strain evidence="9 10">B-31</strain>
    </source>
</reference>
<dbReference type="GO" id="GO:0005524">
    <property type="term" value="F:ATP binding"/>
    <property type="evidence" value="ECO:0007669"/>
    <property type="project" value="UniProtKB-KW"/>
</dbReference>
<accession>W7UA07</accession>